<dbReference type="EMBL" id="WOWK01000006">
    <property type="protein sequence ID" value="KAF0330599.1"/>
    <property type="molecule type" value="Genomic_DNA"/>
</dbReference>
<evidence type="ECO:0000313" key="2">
    <source>
        <dbReference type="EMBL" id="KAF0330599.1"/>
    </source>
</evidence>
<evidence type="ECO:0000256" key="1">
    <source>
        <dbReference type="SAM" id="SignalP"/>
    </source>
</evidence>
<dbReference type="Proteomes" id="UP000434172">
    <property type="component" value="Unassembled WGS sequence"/>
</dbReference>
<sequence>MKFTILIFAGAAAAFVKCGTPSNDQLKGGCDDNQAGGCEMWCGKRCPSSNFPVCIPKANKDYDCVCART</sequence>
<keyword evidence="1" id="KW-0732">Signal</keyword>
<protein>
    <recommendedName>
        <fullName evidence="4">Secreted protein</fullName>
    </recommendedName>
</protein>
<organism evidence="2 3">
    <name type="scientific">Colletotrichum asianum</name>
    <dbReference type="NCBI Taxonomy" id="702518"/>
    <lineage>
        <taxon>Eukaryota</taxon>
        <taxon>Fungi</taxon>
        <taxon>Dikarya</taxon>
        <taxon>Ascomycota</taxon>
        <taxon>Pezizomycotina</taxon>
        <taxon>Sordariomycetes</taxon>
        <taxon>Hypocreomycetidae</taxon>
        <taxon>Glomerellales</taxon>
        <taxon>Glomerellaceae</taxon>
        <taxon>Colletotrichum</taxon>
        <taxon>Colletotrichum gloeosporioides species complex</taxon>
    </lineage>
</organism>
<keyword evidence="3" id="KW-1185">Reference proteome</keyword>
<comment type="caution">
    <text evidence="2">The sequence shown here is derived from an EMBL/GenBank/DDBJ whole genome shotgun (WGS) entry which is preliminary data.</text>
</comment>
<feature type="signal peptide" evidence="1">
    <location>
        <begin position="1"/>
        <end position="18"/>
    </location>
</feature>
<name>A0A8H3WNG0_9PEZI</name>
<evidence type="ECO:0008006" key="4">
    <source>
        <dbReference type="Google" id="ProtNLM"/>
    </source>
</evidence>
<dbReference type="OrthoDB" id="4788760at2759"/>
<gene>
    <name evidence="2" type="ORF">GQ607_002003</name>
</gene>
<reference evidence="2 3" key="1">
    <citation type="submission" date="2019-12" db="EMBL/GenBank/DDBJ databases">
        <title>A genome sequence resource for the geographically widespread anthracnose pathogen Colletotrichum asianum.</title>
        <authorList>
            <person name="Meng Y."/>
        </authorList>
    </citation>
    <scope>NUCLEOTIDE SEQUENCE [LARGE SCALE GENOMIC DNA]</scope>
    <source>
        <strain evidence="2 3">ICMP 18580</strain>
    </source>
</reference>
<evidence type="ECO:0000313" key="3">
    <source>
        <dbReference type="Proteomes" id="UP000434172"/>
    </source>
</evidence>
<dbReference type="AlphaFoldDB" id="A0A8H3WNG0"/>
<accession>A0A8H3WNG0</accession>
<feature type="chain" id="PRO_5034653385" description="Secreted protein" evidence="1">
    <location>
        <begin position="19"/>
        <end position="69"/>
    </location>
</feature>
<proteinExistence type="predicted"/>